<protein>
    <submittedName>
        <fullName evidence="1">Uncharacterized protein</fullName>
    </submittedName>
</protein>
<proteinExistence type="predicted"/>
<evidence type="ECO:0000313" key="2">
    <source>
        <dbReference type="Proteomes" id="UP001148629"/>
    </source>
</evidence>
<accession>A0ACC1S1M0</accession>
<sequence>MARNRRPSVWKEEPPAQDDNAAPGEPPKERIWASPLVVDARLMQRMRRFEISPEDKARAAKVVVPETEIEGWIKGSLRSLWRWSVDSWTAKPMRPNVGDVNSDE</sequence>
<dbReference type="EMBL" id="JANRMS010001198">
    <property type="protein sequence ID" value="KAJ3530207.1"/>
    <property type="molecule type" value="Genomic_DNA"/>
</dbReference>
<evidence type="ECO:0000313" key="1">
    <source>
        <dbReference type="EMBL" id="KAJ3530207.1"/>
    </source>
</evidence>
<comment type="caution">
    <text evidence="1">The sequence shown here is derived from an EMBL/GenBank/DDBJ whole genome shotgun (WGS) entry which is preliminary data.</text>
</comment>
<gene>
    <name evidence="1" type="ORF">NM208_g9429</name>
</gene>
<reference evidence="1" key="1">
    <citation type="submission" date="2022-08" db="EMBL/GenBank/DDBJ databases">
        <title>Genome Sequence of Fusarium decemcellulare.</title>
        <authorList>
            <person name="Buettner E."/>
        </authorList>
    </citation>
    <scope>NUCLEOTIDE SEQUENCE</scope>
    <source>
        <strain evidence="1">Babe19</strain>
    </source>
</reference>
<organism evidence="1 2">
    <name type="scientific">Fusarium decemcellulare</name>
    <dbReference type="NCBI Taxonomy" id="57161"/>
    <lineage>
        <taxon>Eukaryota</taxon>
        <taxon>Fungi</taxon>
        <taxon>Dikarya</taxon>
        <taxon>Ascomycota</taxon>
        <taxon>Pezizomycotina</taxon>
        <taxon>Sordariomycetes</taxon>
        <taxon>Hypocreomycetidae</taxon>
        <taxon>Hypocreales</taxon>
        <taxon>Nectriaceae</taxon>
        <taxon>Fusarium</taxon>
        <taxon>Fusarium decemcellulare species complex</taxon>
    </lineage>
</organism>
<dbReference type="Proteomes" id="UP001148629">
    <property type="component" value="Unassembled WGS sequence"/>
</dbReference>
<name>A0ACC1S1M0_9HYPO</name>
<keyword evidence="2" id="KW-1185">Reference proteome</keyword>